<feature type="region of interest" description="Disordered" evidence="5">
    <location>
        <begin position="172"/>
        <end position="192"/>
    </location>
</feature>
<comment type="similarity">
    <text evidence="2">Belongs to the GMC oxidoreductase family.</text>
</comment>
<protein>
    <recommendedName>
        <fullName evidence="6">Glucose-methanol-choline oxidoreductase N-terminal domain-containing protein</fullName>
    </recommendedName>
</protein>
<dbReference type="PIRSF" id="PIRSF000137">
    <property type="entry name" value="Alcohol_oxidase"/>
    <property type="match status" value="1"/>
</dbReference>
<accession>A0A381U5C5</accession>
<dbReference type="EMBL" id="UINC01005767">
    <property type="protein sequence ID" value="SVA23416.1"/>
    <property type="molecule type" value="Genomic_DNA"/>
</dbReference>
<dbReference type="GO" id="GO:0050660">
    <property type="term" value="F:flavin adenine dinucleotide binding"/>
    <property type="evidence" value="ECO:0007669"/>
    <property type="project" value="InterPro"/>
</dbReference>
<reference evidence="7" key="1">
    <citation type="submission" date="2018-05" db="EMBL/GenBank/DDBJ databases">
        <authorList>
            <person name="Lanie J.A."/>
            <person name="Ng W.-L."/>
            <person name="Kazmierczak K.M."/>
            <person name="Andrzejewski T.M."/>
            <person name="Davidsen T.M."/>
            <person name="Wayne K.J."/>
            <person name="Tettelin H."/>
            <person name="Glass J.I."/>
            <person name="Rusch D."/>
            <person name="Podicherti R."/>
            <person name="Tsui H.-C.T."/>
            <person name="Winkler M.E."/>
        </authorList>
    </citation>
    <scope>NUCLEOTIDE SEQUENCE</scope>
</reference>
<feature type="compositionally biased region" description="Basic and acidic residues" evidence="5">
    <location>
        <begin position="172"/>
        <end position="182"/>
    </location>
</feature>
<organism evidence="7">
    <name type="scientific">marine metagenome</name>
    <dbReference type="NCBI Taxonomy" id="408172"/>
    <lineage>
        <taxon>unclassified sequences</taxon>
        <taxon>metagenomes</taxon>
        <taxon>ecological metagenomes</taxon>
    </lineage>
</organism>
<dbReference type="PROSITE" id="PS00624">
    <property type="entry name" value="GMC_OXRED_2"/>
    <property type="match status" value="1"/>
</dbReference>
<proteinExistence type="inferred from homology"/>
<dbReference type="Gene3D" id="3.50.50.60">
    <property type="entry name" value="FAD/NAD(P)-binding domain"/>
    <property type="match status" value="1"/>
</dbReference>
<dbReference type="InterPro" id="IPR000172">
    <property type="entry name" value="GMC_OxRdtase_N"/>
</dbReference>
<gene>
    <name evidence="7" type="ORF">METZ01_LOCUS76270</name>
</gene>
<dbReference type="NCBIfam" id="TIGR03970">
    <property type="entry name" value="Rv0697"/>
    <property type="match status" value="1"/>
</dbReference>
<dbReference type="InterPro" id="IPR012132">
    <property type="entry name" value="GMC_OxRdtase"/>
</dbReference>
<dbReference type="Pfam" id="PF00732">
    <property type="entry name" value="GMC_oxred_N"/>
    <property type="match status" value="1"/>
</dbReference>
<dbReference type="PANTHER" id="PTHR11552">
    <property type="entry name" value="GLUCOSE-METHANOL-CHOLINE GMC OXIDOREDUCTASE"/>
    <property type="match status" value="1"/>
</dbReference>
<dbReference type="InterPro" id="IPR007867">
    <property type="entry name" value="GMC_OxRtase_C"/>
</dbReference>
<dbReference type="Pfam" id="PF05199">
    <property type="entry name" value="GMC_oxred_C"/>
    <property type="match status" value="1"/>
</dbReference>
<dbReference type="Gene3D" id="3.30.410.40">
    <property type="match status" value="1"/>
</dbReference>
<dbReference type="SUPFAM" id="SSF54373">
    <property type="entry name" value="FAD-linked reductases, C-terminal domain"/>
    <property type="match status" value="1"/>
</dbReference>
<dbReference type="AlphaFoldDB" id="A0A381U5C5"/>
<evidence type="ECO:0000259" key="6">
    <source>
        <dbReference type="PROSITE" id="PS00624"/>
    </source>
</evidence>
<feature type="domain" description="Glucose-methanol-choline oxidoreductase N-terminal" evidence="6">
    <location>
        <begin position="256"/>
        <end position="270"/>
    </location>
</feature>
<evidence type="ECO:0000256" key="1">
    <source>
        <dbReference type="ARBA" id="ARBA00001974"/>
    </source>
</evidence>
<evidence type="ECO:0000256" key="2">
    <source>
        <dbReference type="ARBA" id="ARBA00010790"/>
    </source>
</evidence>
<keyword evidence="4" id="KW-0274">FAD</keyword>
<dbReference type="InterPro" id="IPR036188">
    <property type="entry name" value="FAD/NAD-bd_sf"/>
</dbReference>
<comment type="cofactor">
    <cofactor evidence="1">
        <name>FAD</name>
        <dbReference type="ChEBI" id="CHEBI:57692"/>
    </cofactor>
</comment>
<evidence type="ECO:0000256" key="4">
    <source>
        <dbReference type="ARBA" id="ARBA00022827"/>
    </source>
</evidence>
<dbReference type="InterPro" id="IPR023978">
    <property type="entry name" value="GMC_oxidoreductase_bact"/>
</dbReference>
<keyword evidence="3" id="KW-0285">Flavoprotein</keyword>
<sequence length="515" mass="56883">MKYDVIVVGSGSAGSIVATRLSEDPSKSVLLVEAGPDYDNIDKLPDEVRYGYATGTDVMVSDHNWQFLGQPTPIAEPMMVPRGKVTGGSSAINGQMFLRGVPEDYDTWAEWGNDRWSYEQLLPFFRNLETDTDFSDDFHGTTGPIIVRRFKPTDMHPAQVAFREAALDAGHLESPDLNHPDSEGISPTPLNNPNGIRWSTNLGYLSMSRHRLNLTIRANCDVRKILFEGKKAYGLEVESAGEVFTVEGHEIVLSGGSIASPQILMLSGVGPADHLKEHGIDVVHELSGVGENLRDHPIVPVSFKTKSHVELDGLAPRNQYVLRYTASGSDLRNDMIIIMQSFATDRVDRGGSRMDGFGVRMTLSVYLAKSAGKLTLQSSDPSVQPFLNYNYFDDPFDRERMREGIYKCLDLAKHPKFGDLVEEVVEPDSSAFDSDDSLDEWMMKEATTGHHISGTCKMGPSTDHMAVVDQYGKVHGLENLRVADASVMPDCIRANTNVTTMMIGERISNFMINGE</sequence>
<evidence type="ECO:0000313" key="7">
    <source>
        <dbReference type="EMBL" id="SVA23416.1"/>
    </source>
</evidence>
<dbReference type="GO" id="GO:0016614">
    <property type="term" value="F:oxidoreductase activity, acting on CH-OH group of donors"/>
    <property type="evidence" value="ECO:0007669"/>
    <property type="project" value="InterPro"/>
</dbReference>
<evidence type="ECO:0000256" key="5">
    <source>
        <dbReference type="SAM" id="MobiDB-lite"/>
    </source>
</evidence>
<dbReference type="SUPFAM" id="SSF51905">
    <property type="entry name" value="FAD/NAD(P)-binding domain"/>
    <property type="match status" value="1"/>
</dbReference>
<dbReference type="PANTHER" id="PTHR11552:SF147">
    <property type="entry name" value="CHOLINE DEHYDROGENASE, MITOCHONDRIAL"/>
    <property type="match status" value="1"/>
</dbReference>
<name>A0A381U5C5_9ZZZZ</name>
<evidence type="ECO:0000256" key="3">
    <source>
        <dbReference type="ARBA" id="ARBA00022630"/>
    </source>
</evidence>